<accession>A0A2T0HPX2</accession>
<dbReference type="RefSeq" id="WP_054895786.1">
    <property type="nucleotide sequence ID" value="NZ_PVUH01000026.1"/>
</dbReference>
<dbReference type="GO" id="GO:0004106">
    <property type="term" value="F:chorismate mutase activity"/>
    <property type="evidence" value="ECO:0007669"/>
    <property type="project" value="UniProtKB-EC"/>
</dbReference>
<dbReference type="Gene3D" id="1.20.59.10">
    <property type="entry name" value="Chorismate mutase"/>
    <property type="match status" value="1"/>
</dbReference>
<keyword evidence="2" id="KW-0413">Isomerase</keyword>
<dbReference type="EC" id="5.4.99.5" evidence="1"/>
<comment type="caution">
    <text evidence="4">The sequence shown here is derived from an EMBL/GenBank/DDBJ whole genome shotgun (WGS) entry which is preliminary data.</text>
</comment>
<evidence type="ECO:0000259" key="3">
    <source>
        <dbReference type="PROSITE" id="PS51168"/>
    </source>
</evidence>
<dbReference type="InterPro" id="IPR036979">
    <property type="entry name" value="CM_dom_sf"/>
</dbReference>
<evidence type="ECO:0000313" key="5">
    <source>
        <dbReference type="Proteomes" id="UP000239731"/>
    </source>
</evidence>
<dbReference type="SMART" id="SM00830">
    <property type="entry name" value="CM_2"/>
    <property type="match status" value="1"/>
</dbReference>
<dbReference type="SUPFAM" id="SSF48600">
    <property type="entry name" value="Chorismate mutase II"/>
    <property type="match status" value="1"/>
</dbReference>
<dbReference type="GO" id="GO:0046417">
    <property type="term" value="P:chorismate metabolic process"/>
    <property type="evidence" value="ECO:0007669"/>
    <property type="project" value="InterPro"/>
</dbReference>
<dbReference type="InterPro" id="IPR002701">
    <property type="entry name" value="CM_II_prokaryot"/>
</dbReference>
<dbReference type="EMBL" id="PVUH01000026">
    <property type="protein sequence ID" value="PRW85144.1"/>
    <property type="molecule type" value="Genomic_DNA"/>
</dbReference>
<protein>
    <recommendedName>
        <fullName evidence="1">chorismate mutase</fullName>
        <ecNumber evidence="1">5.4.99.5</ecNumber>
    </recommendedName>
</protein>
<dbReference type="GO" id="GO:0009697">
    <property type="term" value="P:salicylic acid biosynthetic process"/>
    <property type="evidence" value="ECO:0007669"/>
    <property type="project" value="TreeGrafter"/>
</dbReference>
<feature type="domain" description="Chorismate mutase" evidence="3">
    <location>
        <begin position="1"/>
        <end position="91"/>
    </location>
</feature>
<reference evidence="4 5" key="1">
    <citation type="submission" date="2018-03" db="EMBL/GenBank/DDBJ databases">
        <title>Blue discolouration in mozzarella cheese caused by Pseudomonas fluorescens.</title>
        <authorList>
            <person name="Chiesa F."/>
            <person name="Dalmasso A."/>
            <person name="Lomonaco S."/>
        </authorList>
    </citation>
    <scope>NUCLEOTIDE SEQUENCE [LARGE SCALE GENOMIC DNA]</scope>
    <source>
        <strain evidence="4 5">11293</strain>
    </source>
</reference>
<proteinExistence type="predicted"/>
<dbReference type="PANTHER" id="PTHR38041:SF1">
    <property type="entry name" value="CHORISMATE MUTASE"/>
    <property type="match status" value="1"/>
</dbReference>
<sequence>MSNDQLSILRAEIDTLDEELIRTLALRFIATGKIGVIKATRCLEAVDPSREAEQMRRYSLLALRHGVSIEVIQKVFRAIIDEVVVNHQAISESKVK</sequence>
<name>A0A2T0HPX2_PSEFL</name>
<dbReference type="InterPro" id="IPR036263">
    <property type="entry name" value="Chorismate_II_sf"/>
</dbReference>
<evidence type="ECO:0000256" key="1">
    <source>
        <dbReference type="ARBA" id="ARBA00012404"/>
    </source>
</evidence>
<dbReference type="Proteomes" id="UP000239731">
    <property type="component" value="Unassembled WGS sequence"/>
</dbReference>
<dbReference type="PROSITE" id="PS51168">
    <property type="entry name" value="CHORISMATE_MUT_2"/>
    <property type="match status" value="1"/>
</dbReference>
<dbReference type="Pfam" id="PF01817">
    <property type="entry name" value="CM_2"/>
    <property type="match status" value="1"/>
</dbReference>
<evidence type="ECO:0000313" key="4">
    <source>
        <dbReference type="EMBL" id="PRW85144.1"/>
    </source>
</evidence>
<evidence type="ECO:0000256" key="2">
    <source>
        <dbReference type="ARBA" id="ARBA00023235"/>
    </source>
</evidence>
<organism evidence="4 5">
    <name type="scientific">Pseudomonas fluorescens</name>
    <dbReference type="NCBI Taxonomy" id="294"/>
    <lineage>
        <taxon>Bacteria</taxon>
        <taxon>Pseudomonadati</taxon>
        <taxon>Pseudomonadota</taxon>
        <taxon>Gammaproteobacteria</taxon>
        <taxon>Pseudomonadales</taxon>
        <taxon>Pseudomonadaceae</taxon>
        <taxon>Pseudomonas</taxon>
    </lineage>
</organism>
<dbReference type="InterPro" id="IPR051331">
    <property type="entry name" value="Chorismate_mutase-related"/>
</dbReference>
<gene>
    <name evidence="4" type="ORF">C7A10_27815</name>
</gene>
<dbReference type="AlphaFoldDB" id="A0A2T0HPX2"/>
<dbReference type="PANTHER" id="PTHR38041">
    <property type="entry name" value="CHORISMATE MUTASE"/>
    <property type="match status" value="1"/>
</dbReference>